<sequence length="452" mass="50706">MKNSFDTVSAANFGKFFELLEQHKVETKEFLAQFSIGSILVLIHPSMEIGGGSGQVSRSSITVNGGTISFGGSPIQMVSMDGKGRELTLSKPLDLAEAMAKAKLFEDRYDTKWVVRRRIIQEGDCEDESSQLDEINEGELGDPTFKEVSLNSLSNSSNLRIFRLQAKHITESLGVLINTGSNNNFIQESLAIHLGIPCEETKVFKVYMGNGNSLVCLKVCHGVELLLQGHQFTVDLYVLLIWGLDVVFGMEWLGTLGPCVHDHKELTMEFQWKGQAVKLAGNSELAAQQLSANQFHVLLHEGEVHELYNLCSTEKDIAAATNKIECLEKLMPPAGKGLIREFNIVFEEPTKLPPQRNVDHCIFLQLGSAPVNVRPYRYPYFQKDIIEKLVQEMRAYGFCRPSRSPYSSPVLQVKKKDRTWHLCVDYGALNELTIKDRFPIATIDELLQFFLS</sequence>
<protein>
    <submittedName>
        <fullName evidence="1">Uncharacterized protein</fullName>
    </submittedName>
</protein>
<dbReference type="Gene3D" id="3.10.10.10">
    <property type="entry name" value="HIV Type 1 Reverse Transcriptase, subunit A, domain 1"/>
    <property type="match status" value="1"/>
</dbReference>
<dbReference type="InterPro" id="IPR043502">
    <property type="entry name" value="DNA/RNA_pol_sf"/>
</dbReference>
<reference evidence="1" key="1">
    <citation type="submission" date="2018-11" db="EMBL/GenBank/DDBJ databases">
        <authorList>
            <person name="Grassa J C."/>
        </authorList>
    </citation>
    <scope>NUCLEOTIDE SEQUENCE [LARGE SCALE GENOMIC DNA]</scope>
</reference>
<dbReference type="SUPFAM" id="SSF50630">
    <property type="entry name" value="Acid proteases"/>
    <property type="match status" value="1"/>
</dbReference>
<dbReference type="InterPro" id="IPR021109">
    <property type="entry name" value="Peptidase_aspartic_dom_sf"/>
</dbReference>
<organism evidence="1 2">
    <name type="scientific">Cannabis sativa</name>
    <name type="common">Hemp</name>
    <name type="synonym">Marijuana</name>
    <dbReference type="NCBI Taxonomy" id="3483"/>
    <lineage>
        <taxon>Eukaryota</taxon>
        <taxon>Viridiplantae</taxon>
        <taxon>Streptophyta</taxon>
        <taxon>Embryophyta</taxon>
        <taxon>Tracheophyta</taxon>
        <taxon>Spermatophyta</taxon>
        <taxon>Magnoliopsida</taxon>
        <taxon>eudicotyledons</taxon>
        <taxon>Gunneridae</taxon>
        <taxon>Pentapetalae</taxon>
        <taxon>rosids</taxon>
        <taxon>fabids</taxon>
        <taxon>Rosales</taxon>
        <taxon>Cannabaceae</taxon>
        <taxon>Cannabis</taxon>
    </lineage>
</organism>
<dbReference type="Gramene" id="evm.model.05.1755">
    <property type="protein sequence ID" value="cds.evm.model.05.1755"/>
    <property type="gene ID" value="evm.TU.05.1755"/>
</dbReference>
<dbReference type="EnsemblPlants" id="evm.model.05.1755">
    <property type="protein sequence ID" value="cds.evm.model.05.1755"/>
    <property type="gene ID" value="evm.TU.05.1755"/>
</dbReference>
<dbReference type="EMBL" id="UZAU01000545">
    <property type="status" value="NOT_ANNOTATED_CDS"/>
    <property type="molecule type" value="Genomic_DNA"/>
</dbReference>
<dbReference type="Gene3D" id="2.40.70.10">
    <property type="entry name" value="Acid Proteases"/>
    <property type="match status" value="1"/>
</dbReference>
<accession>A0A803PMN4</accession>
<keyword evidence="2" id="KW-1185">Reference proteome</keyword>
<dbReference type="CDD" id="cd00303">
    <property type="entry name" value="retropepsin_like"/>
    <property type="match status" value="1"/>
</dbReference>
<evidence type="ECO:0000313" key="1">
    <source>
        <dbReference type="EnsemblPlants" id="cds.evm.model.05.1755"/>
    </source>
</evidence>
<proteinExistence type="predicted"/>
<name>A0A803PMN4_CANSA</name>
<dbReference type="SUPFAM" id="SSF56672">
    <property type="entry name" value="DNA/RNA polymerases"/>
    <property type="match status" value="1"/>
</dbReference>
<dbReference type="Pfam" id="PF08284">
    <property type="entry name" value="RVP_2"/>
    <property type="match status" value="1"/>
</dbReference>
<dbReference type="PANTHER" id="PTHR15503">
    <property type="entry name" value="LDOC1 RELATED"/>
    <property type="match status" value="1"/>
</dbReference>
<dbReference type="InterPro" id="IPR032567">
    <property type="entry name" value="RTL1-rel"/>
</dbReference>
<evidence type="ECO:0000313" key="2">
    <source>
        <dbReference type="Proteomes" id="UP000596661"/>
    </source>
</evidence>
<dbReference type="Proteomes" id="UP000596661">
    <property type="component" value="Chromosome 5"/>
</dbReference>
<reference evidence="1" key="2">
    <citation type="submission" date="2021-03" db="UniProtKB">
        <authorList>
            <consortium name="EnsemblPlants"/>
        </authorList>
    </citation>
    <scope>IDENTIFICATION</scope>
</reference>
<dbReference type="AlphaFoldDB" id="A0A803PMN4"/>
<dbReference type="OMA" id="ESSAMNM"/>
<dbReference type="PANTHER" id="PTHR15503:SF22">
    <property type="entry name" value="TRANSPOSON TY3-I GAG POLYPROTEIN"/>
    <property type="match status" value="1"/>
</dbReference>